<dbReference type="EMBL" id="BPLQ01004902">
    <property type="protein sequence ID" value="GIY11425.1"/>
    <property type="molecule type" value="Genomic_DNA"/>
</dbReference>
<protein>
    <submittedName>
        <fullName evidence="2">Uncharacterized protein</fullName>
    </submittedName>
</protein>
<dbReference type="AlphaFoldDB" id="A0AAV4QQE6"/>
<evidence type="ECO:0000256" key="1">
    <source>
        <dbReference type="SAM" id="MobiDB-lite"/>
    </source>
</evidence>
<gene>
    <name evidence="2" type="ORF">CDAR_536031</name>
</gene>
<organism evidence="2 3">
    <name type="scientific">Caerostris darwini</name>
    <dbReference type="NCBI Taxonomy" id="1538125"/>
    <lineage>
        <taxon>Eukaryota</taxon>
        <taxon>Metazoa</taxon>
        <taxon>Ecdysozoa</taxon>
        <taxon>Arthropoda</taxon>
        <taxon>Chelicerata</taxon>
        <taxon>Arachnida</taxon>
        <taxon>Araneae</taxon>
        <taxon>Araneomorphae</taxon>
        <taxon>Entelegynae</taxon>
        <taxon>Araneoidea</taxon>
        <taxon>Araneidae</taxon>
        <taxon>Caerostris</taxon>
    </lineage>
</organism>
<accession>A0AAV4QQE6</accession>
<proteinExistence type="predicted"/>
<evidence type="ECO:0000313" key="3">
    <source>
        <dbReference type="Proteomes" id="UP001054837"/>
    </source>
</evidence>
<name>A0AAV4QQE6_9ARAC</name>
<evidence type="ECO:0000313" key="2">
    <source>
        <dbReference type="EMBL" id="GIY11425.1"/>
    </source>
</evidence>
<feature type="region of interest" description="Disordered" evidence="1">
    <location>
        <begin position="1"/>
        <end position="24"/>
    </location>
</feature>
<feature type="compositionally biased region" description="Low complexity" evidence="1">
    <location>
        <begin position="1"/>
        <end position="15"/>
    </location>
</feature>
<dbReference type="Proteomes" id="UP001054837">
    <property type="component" value="Unassembled WGS sequence"/>
</dbReference>
<sequence length="230" mass="24887">MSRRLPAPALPAGARQRGGGRCGAPGVPVRRGAGRALLCQVVQGRRGVLPLPAQRPTGQPVLRDRRRRRRHEPLVQRHGVPAERQPVGGGQLPLRGVRGRPLLPVHLLGEVHARRRQVSSAGFLRPQPPLDGLPPLALPPPLPPAVEGHPRRRCTSSDRWISCWQRILGRAFPSGGTFCMRSDSSVGLPFCSNLWISSQPISCADGKRKKEALCCLSTPASSGDNKTSFL</sequence>
<feature type="region of interest" description="Disordered" evidence="1">
    <location>
        <begin position="50"/>
        <end position="95"/>
    </location>
</feature>
<reference evidence="2 3" key="1">
    <citation type="submission" date="2021-06" db="EMBL/GenBank/DDBJ databases">
        <title>Caerostris darwini draft genome.</title>
        <authorList>
            <person name="Kono N."/>
            <person name="Arakawa K."/>
        </authorList>
    </citation>
    <scope>NUCLEOTIDE SEQUENCE [LARGE SCALE GENOMIC DNA]</scope>
</reference>
<keyword evidence="3" id="KW-1185">Reference proteome</keyword>
<comment type="caution">
    <text evidence="2">The sequence shown here is derived from an EMBL/GenBank/DDBJ whole genome shotgun (WGS) entry which is preliminary data.</text>
</comment>